<dbReference type="GO" id="GO:0022625">
    <property type="term" value="C:cytosolic large ribosomal subunit"/>
    <property type="evidence" value="ECO:0007669"/>
    <property type="project" value="UniProtKB-UniRule"/>
</dbReference>
<dbReference type="PRINTS" id="PR00882">
    <property type="entry name" value="RIBOSOMALL7A"/>
</dbReference>
<gene>
    <name evidence="6" type="primary">Rpl7a</name>
</gene>
<accession>M4T7Z0</accession>
<dbReference type="EMBL" id="KC465294">
    <property type="protein sequence ID" value="AGH70154.1"/>
    <property type="molecule type" value="mRNA"/>
</dbReference>
<dbReference type="Pfam" id="PF01248">
    <property type="entry name" value="Ribosomal_L7Ae"/>
    <property type="match status" value="1"/>
</dbReference>
<protein>
    <recommendedName>
        <fullName evidence="4">60S ribosomal protein L7a</fullName>
    </recommendedName>
</protein>
<evidence type="ECO:0000256" key="3">
    <source>
        <dbReference type="ARBA" id="ARBA00023274"/>
    </source>
</evidence>
<name>M4T7Z0_9METZ</name>
<sequence>MAKTKKGKSKVAPAPYVAKKQTTKKVTNPLFERRPKNFGIGCDIQPKRDLTHFMRWPKYIRLQRQRSTLQKRLKIPPSINQFSSTLDKQTAIKLFRLLNKYRPETKEAKKQRLTEIAEKKASGKDSQPTKKPSIVKFGLNHVTSLIESKRANLVAIAHDVDPIELVVWLPALCRKMGVPYCIVKGKARLGKVVHQKTATCLAVTSVNSEDKNALANLVDAVKTNYNDRADEIRKHWGGGQVSNKSLAAMRKLEKSKAKDLSAELG</sequence>
<dbReference type="GO" id="GO:0003723">
    <property type="term" value="F:RNA binding"/>
    <property type="evidence" value="ECO:0007669"/>
    <property type="project" value="UniProtKB-UniRule"/>
</dbReference>
<dbReference type="InterPro" id="IPR029064">
    <property type="entry name" value="Ribosomal_eL30-like_sf"/>
</dbReference>
<comment type="function">
    <text evidence="4">Component of the ribosome.</text>
</comment>
<organism evidence="6">
    <name type="scientific">Placozoa sp. H4</name>
    <dbReference type="NCBI Taxonomy" id="1034858"/>
    <lineage>
        <taxon>Eukaryota</taxon>
        <taxon>Metazoa</taxon>
        <taxon>Placozoa</taxon>
    </lineage>
</organism>
<dbReference type="AlphaFoldDB" id="M4T7Z0"/>
<evidence type="ECO:0000259" key="5">
    <source>
        <dbReference type="Pfam" id="PF01248"/>
    </source>
</evidence>
<reference evidence="6" key="1">
    <citation type="journal article" date="2013" name="Mol. Phylogenet. Evol.">
        <title>Deep metazoan phylogeny: When different genes tell different stories.</title>
        <authorList>
            <person name="Nosenko T."/>
            <person name="Schreiber F."/>
            <person name="Adamska M."/>
            <person name="Adamski M."/>
            <person name="Eitel M."/>
            <person name="Hammel J."/>
            <person name="Maldonado M."/>
            <person name="Muller W.E."/>
            <person name="Nickel M."/>
            <person name="Schierwater B."/>
            <person name="Vacelet J."/>
            <person name="Wiens M."/>
            <person name="Worheide G."/>
        </authorList>
    </citation>
    <scope>NUCLEOTIDE SEQUENCE</scope>
</reference>
<dbReference type="InterPro" id="IPR004038">
    <property type="entry name" value="Ribosomal_eL8/eL30/eS12/Gad45"/>
</dbReference>
<dbReference type="Gene3D" id="3.30.1330.30">
    <property type="match status" value="1"/>
</dbReference>
<evidence type="ECO:0000313" key="6">
    <source>
        <dbReference type="EMBL" id="AGH70154.1"/>
    </source>
</evidence>
<feature type="domain" description="Ribosomal protein eL8/eL30/eS12/Gadd45" evidence="5">
    <location>
        <begin position="129"/>
        <end position="214"/>
    </location>
</feature>
<dbReference type="InterPro" id="IPR004037">
    <property type="entry name" value="Ribosomal_eL8-like_CS"/>
</dbReference>
<dbReference type="PROSITE" id="PS01082">
    <property type="entry name" value="RIBOSOMAL_L7AE"/>
    <property type="match status" value="1"/>
</dbReference>
<dbReference type="InterPro" id="IPR001921">
    <property type="entry name" value="Ribosomal_eL8_euk"/>
</dbReference>
<dbReference type="PRINTS" id="PR00881">
    <property type="entry name" value="L7ARS6FAMILY"/>
</dbReference>
<dbReference type="PANTHER" id="PTHR23105">
    <property type="entry name" value="RIBOSOMAL PROTEIN L7AE FAMILY MEMBER"/>
    <property type="match status" value="1"/>
</dbReference>
<evidence type="ECO:0000256" key="4">
    <source>
        <dbReference type="RuleBase" id="RU367042"/>
    </source>
</evidence>
<keyword evidence="2 4" id="KW-0689">Ribosomal protein</keyword>
<keyword evidence="3 4" id="KW-0687">Ribonucleoprotein</keyword>
<dbReference type="InterPro" id="IPR018492">
    <property type="entry name" value="Ribosomal_eL8/Nhp2"/>
</dbReference>
<dbReference type="GO" id="GO:0042254">
    <property type="term" value="P:ribosome biogenesis"/>
    <property type="evidence" value="ECO:0007669"/>
    <property type="project" value="InterPro"/>
</dbReference>
<dbReference type="FunFam" id="3.30.1330.30:FF:000003">
    <property type="entry name" value="60S ribosomal protein L7a"/>
    <property type="match status" value="1"/>
</dbReference>
<evidence type="ECO:0000256" key="1">
    <source>
        <dbReference type="ARBA" id="ARBA00007337"/>
    </source>
</evidence>
<comment type="similarity">
    <text evidence="1 4">Belongs to the eukaryotic ribosomal protein eL8 family.</text>
</comment>
<dbReference type="InterPro" id="IPR050257">
    <property type="entry name" value="eL8/uL1-like"/>
</dbReference>
<evidence type="ECO:0000256" key="2">
    <source>
        <dbReference type="ARBA" id="ARBA00022980"/>
    </source>
</evidence>
<dbReference type="SUPFAM" id="SSF55315">
    <property type="entry name" value="L30e-like"/>
    <property type="match status" value="1"/>
</dbReference>
<proteinExistence type="evidence at transcript level"/>